<dbReference type="GO" id="GO:0009627">
    <property type="term" value="P:systemic acquired resistance"/>
    <property type="evidence" value="ECO:0007669"/>
    <property type="project" value="InterPro"/>
</dbReference>
<dbReference type="Gene3D" id="1.10.110.10">
    <property type="entry name" value="Plant lipid-transfer and hydrophobic proteins"/>
    <property type="match status" value="1"/>
</dbReference>
<dbReference type="SUPFAM" id="SSF47699">
    <property type="entry name" value="Bifunctional inhibitor/lipid-transfer protein/seed storage 2S albumin"/>
    <property type="match status" value="1"/>
</dbReference>
<feature type="signal peptide" evidence="1">
    <location>
        <begin position="1"/>
        <end position="34"/>
    </location>
</feature>
<feature type="chain" id="PRO_5008900941" evidence="1">
    <location>
        <begin position="35"/>
        <end position="110"/>
    </location>
</feature>
<reference evidence="3" key="1">
    <citation type="submission" date="2015-07" db="EMBL/GenBank/DDBJ databases">
        <title>Transcriptome Assembly of Anthurium amnicola.</title>
        <authorList>
            <person name="Suzuki J."/>
        </authorList>
    </citation>
    <scope>NUCLEOTIDE SEQUENCE</scope>
</reference>
<dbReference type="PANTHER" id="PTHR33122:SF60">
    <property type="entry name" value="LIPID-TRANSFER PROTEIN DIR1-RELATED"/>
    <property type="match status" value="1"/>
</dbReference>
<dbReference type="InterPro" id="IPR036312">
    <property type="entry name" value="Bifun_inhib/LTP/seed_sf"/>
</dbReference>
<evidence type="ECO:0000256" key="1">
    <source>
        <dbReference type="SAM" id="SignalP"/>
    </source>
</evidence>
<protein>
    <submittedName>
        <fullName evidence="3">Putative lipid-transfer protein DIR1</fullName>
    </submittedName>
</protein>
<gene>
    <name evidence="3" type="primary">DIR1_5</name>
    <name evidence="3" type="ORF">g.7081</name>
</gene>
<dbReference type="CDD" id="cd04660">
    <property type="entry name" value="nsLTP_like"/>
    <property type="match status" value="1"/>
</dbReference>
<dbReference type="EMBL" id="GDJX01002955">
    <property type="protein sequence ID" value="JAT64981.1"/>
    <property type="molecule type" value="Transcribed_RNA"/>
</dbReference>
<evidence type="ECO:0000259" key="2">
    <source>
        <dbReference type="Pfam" id="PF14368"/>
    </source>
</evidence>
<dbReference type="PANTHER" id="PTHR33122">
    <property type="entry name" value="LIPID BINDING PROTEIN-RELATED"/>
    <property type="match status" value="1"/>
</dbReference>
<dbReference type="InterPro" id="IPR016140">
    <property type="entry name" value="Bifunc_inhib/LTP/seed_store"/>
</dbReference>
<dbReference type="AlphaFoldDB" id="A0A1D1ZDT9"/>
<feature type="domain" description="Bifunctional inhibitor/plant lipid transfer protein/seed storage helical" evidence="2">
    <location>
        <begin position="21"/>
        <end position="105"/>
    </location>
</feature>
<accession>A0A1D1ZDT9</accession>
<keyword evidence="1" id="KW-0732">Signal</keyword>
<proteinExistence type="predicted"/>
<feature type="non-terminal residue" evidence="3">
    <location>
        <position position="1"/>
    </location>
</feature>
<name>A0A1D1ZDT9_9ARAE</name>
<sequence>HHQRSVRKSPMGFSTMRVLVVAMVLSMALGGVLGADLCNMTEDDLQECKPAVTKPNPAPPTPACCAGLAKADLPCLCSYRDSMMLPALGVDPDLAMQLPAKCGLIPPNQC</sequence>
<dbReference type="Pfam" id="PF14368">
    <property type="entry name" value="LTP_2"/>
    <property type="match status" value="1"/>
</dbReference>
<dbReference type="InterPro" id="IPR039265">
    <property type="entry name" value="DIR1-like"/>
</dbReference>
<dbReference type="GO" id="GO:0005504">
    <property type="term" value="F:fatty acid binding"/>
    <property type="evidence" value="ECO:0007669"/>
    <property type="project" value="InterPro"/>
</dbReference>
<evidence type="ECO:0000313" key="3">
    <source>
        <dbReference type="EMBL" id="JAT64981.1"/>
    </source>
</evidence>
<dbReference type="InterPro" id="IPR044741">
    <property type="entry name" value="NsLTP-like"/>
</dbReference>
<organism evidence="3">
    <name type="scientific">Anthurium amnicola</name>
    <dbReference type="NCBI Taxonomy" id="1678845"/>
    <lineage>
        <taxon>Eukaryota</taxon>
        <taxon>Viridiplantae</taxon>
        <taxon>Streptophyta</taxon>
        <taxon>Embryophyta</taxon>
        <taxon>Tracheophyta</taxon>
        <taxon>Spermatophyta</taxon>
        <taxon>Magnoliopsida</taxon>
        <taxon>Liliopsida</taxon>
        <taxon>Araceae</taxon>
        <taxon>Pothoideae</taxon>
        <taxon>Potheae</taxon>
        <taxon>Anthurium</taxon>
    </lineage>
</organism>